<gene>
    <name evidence="2" type="ORF">NC653_005419</name>
</gene>
<reference evidence="2" key="1">
    <citation type="journal article" date="2023" name="Mol. Ecol. Resour.">
        <title>Chromosome-level genome assembly of a triploid poplar Populus alba 'Berolinensis'.</title>
        <authorList>
            <person name="Chen S."/>
            <person name="Yu Y."/>
            <person name="Wang X."/>
            <person name="Wang S."/>
            <person name="Zhang T."/>
            <person name="Zhou Y."/>
            <person name="He R."/>
            <person name="Meng N."/>
            <person name="Wang Y."/>
            <person name="Liu W."/>
            <person name="Liu Z."/>
            <person name="Liu J."/>
            <person name="Guo Q."/>
            <person name="Huang H."/>
            <person name="Sederoff R.R."/>
            <person name="Wang G."/>
            <person name="Qu G."/>
            <person name="Chen S."/>
        </authorList>
    </citation>
    <scope>NUCLEOTIDE SEQUENCE</scope>
    <source>
        <strain evidence="2">SC-2020</strain>
    </source>
</reference>
<sequence>MAAEGCREALDLSNLKSRDWLWVSLTDSIMKWLWALPCAQEEKDQQSDGRINPNSVPRMWQKIKGKVTPGSNLESETPCEDFQTGETEESLKAEKFRPYKPKDIGEASFSAFRQVLVNFL</sequence>
<proteinExistence type="predicted"/>
<feature type="region of interest" description="Disordered" evidence="1">
    <location>
        <begin position="67"/>
        <end position="94"/>
    </location>
</feature>
<evidence type="ECO:0000313" key="2">
    <source>
        <dbReference type="EMBL" id="KAJ7006064.1"/>
    </source>
</evidence>
<dbReference type="EMBL" id="JAQIZT010000002">
    <property type="protein sequence ID" value="KAJ7006064.1"/>
    <property type="molecule type" value="Genomic_DNA"/>
</dbReference>
<name>A0AAD6RBV7_9ROSI</name>
<protein>
    <submittedName>
        <fullName evidence="2">Uncharacterized protein</fullName>
    </submittedName>
</protein>
<evidence type="ECO:0000313" key="3">
    <source>
        <dbReference type="Proteomes" id="UP001164929"/>
    </source>
</evidence>
<dbReference type="Proteomes" id="UP001164929">
    <property type="component" value="Chromosome 2"/>
</dbReference>
<organism evidence="2 3">
    <name type="scientific">Populus alba x Populus x berolinensis</name>
    <dbReference type="NCBI Taxonomy" id="444605"/>
    <lineage>
        <taxon>Eukaryota</taxon>
        <taxon>Viridiplantae</taxon>
        <taxon>Streptophyta</taxon>
        <taxon>Embryophyta</taxon>
        <taxon>Tracheophyta</taxon>
        <taxon>Spermatophyta</taxon>
        <taxon>Magnoliopsida</taxon>
        <taxon>eudicotyledons</taxon>
        <taxon>Gunneridae</taxon>
        <taxon>Pentapetalae</taxon>
        <taxon>rosids</taxon>
        <taxon>fabids</taxon>
        <taxon>Malpighiales</taxon>
        <taxon>Salicaceae</taxon>
        <taxon>Saliceae</taxon>
        <taxon>Populus</taxon>
    </lineage>
</organism>
<dbReference type="AlphaFoldDB" id="A0AAD6RBV7"/>
<comment type="caution">
    <text evidence="2">The sequence shown here is derived from an EMBL/GenBank/DDBJ whole genome shotgun (WGS) entry which is preliminary data.</text>
</comment>
<keyword evidence="3" id="KW-1185">Reference proteome</keyword>
<evidence type="ECO:0000256" key="1">
    <source>
        <dbReference type="SAM" id="MobiDB-lite"/>
    </source>
</evidence>
<accession>A0AAD6RBV7</accession>